<evidence type="ECO:0000313" key="2">
    <source>
        <dbReference type="EMBL" id="KAJ5255051.1"/>
    </source>
</evidence>
<evidence type="ECO:0000313" key="3">
    <source>
        <dbReference type="Proteomes" id="UP001220256"/>
    </source>
</evidence>
<keyword evidence="3" id="KW-1185">Reference proteome</keyword>
<organism evidence="2 3">
    <name type="scientific">Penicillium chrysogenum</name>
    <name type="common">Penicillium notatum</name>
    <dbReference type="NCBI Taxonomy" id="5076"/>
    <lineage>
        <taxon>Eukaryota</taxon>
        <taxon>Fungi</taxon>
        <taxon>Dikarya</taxon>
        <taxon>Ascomycota</taxon>
        <taxon>Pezizomycotina</taxon>
        <taxon>Eurotiomycetes</taxon>
        <taxon>Eurotiomycetidae</taxon>
        <taxon>Eurotiales</taxon>
        <taxon>Aspergillaceae</taxon>
        <taxon>Penicillium</taxon>
        <taxon>Penicillium chrysogenum species complex</taxon>
    </lineage>
</organism>
<protein>
    <submittedName>
        <fullName evidence="2">Uncharacterized protein</fullName>
    </submittedName>
</protein>
<proteinExistence type="predicted"/>
<evidence type="ECO:0000256" key="1">
    <source>
        <dbReference type="SAM" id="MobiDB-lite"/>
    </source>
</evidence>
<dbReference type="EMBL" id="JAPVEB010000010">
    <property type="protein sequence ID" value="KAJ5255051.1"/>
    <property type="molecule type" value="Genomic_DNA"/>
</dbReference>
<reference evidence="2 3" key="1">
    <citation type="journal article" date="2023" name="IMA Fungus">
        <title>Comparative genomic study of the Penicillium genus elucidates a diverse pangenome and 15 lateral gene transfer events.</title>
        <authorList>
            <person name="Petersen C."/>
            <person name="Sorensen T."/>
            <person name="Nielsen M.R."/>
            <person name="Sondergaard T.E."/>
            <person name="Sorensen J.L."/>
            <person name="Fitzpatrick D.A."/>
            <person name="Frisvad J.C."/>
            <person name="Nielsen K.L."/>
        </authorList>
    </citation>
    <scope>NUCLEOTIDE SEQUENCE [LARGE SCALE GENOMIC DNA]</scope>
    <source>
        <strain evidence="2 3">IBT 3361</strain>
    </source>
</reference>
<name>A0ABQ8W2Y1_PENCH</name>
<feature type="region of interest" description="Disordered" evidence="1">
    <location>
        <begin position="551"/>
        <end position="578"/>
    </location>
</feature>
<gene>
    <name evidence="2" type="ORF">N7505_010202</name>
</gene>
<sequence length="578" mass="63668">MAPAKEARMACTVSGETAFIKQQEILRDRCSKALADHLKANPDVEWTPKDGRGERPSSSEEAAKLKLVVDVEFDEETGQPDFPPGNNRLSDELVYLVTKFMNARDLGRRYPYDFDKMGNINPQRVPSGPAPIIWAHGLPFFPVYKGYYILCGRAHAGCIGWLLHEKTSEIMQANPIWSVGAVVAPDSAVKAPRNITRQMTQHKPSGSEKNPGYRGKAWARDVVAAEHHLCAVFPNLDSDEIEVCPMWNAWGYNVRCGPMRRGVKPTTMPKDFFTRHGIENIDYESLARPYGNHLMDEDKEPDDKVDPDGDVEVIDRAGESVEDASGSNRPIMTQSASQMDVDMNLASLMEVTKQIPAQSPGQHQEQVPAEQDAVRAPVQSPAAVVENIKEGVKENVREEAKEEFKEEVNEEAMEKAIEVPMKQVTEETAKDSEIAPSDPEEKQLAVSNSTVDTELAMTTDIGNSIEQFNEKPAPEQTSAAPVLLAETSTLATAIVQPIEVQPKIKQPEIEHAVTDTPDDNTHTIEPLKVEQIAPDQPGTEQLDQTAASVLPEDLKVAEVPASNESDAGRSQEPAEVPM</sequence>
<comment type="caution">
    <text evidence="2">The sequence shown here is derived from an EMBL/GenBank/DDBJ whole genome shotgun (WGS) entry which is preliminary data.</text>
</comment>
<feature type="region of interest" description="Disordered" evidence="1">
    <location>
        <begin position="38"/>
        <end position="61"/>
    </location>
</feature>
<dbReference type="Proteomes" id="UP001220256">
    <property type="component" value="Unassembled WGS sequence"/>
</dbReference>
<accession>A0ABQ8W2Y1</accession>
<feature type="region of interest" description="Disordered" evidence="1">
    <location>
        <begin position="419"/>
        <end position="482"/>
    </location>
</feature>
<feature type="compositionally biased region" description="Basic and acidic residues" evidence="1">
    <location>
        <begin position="424"/>
        <end position="443"/>
    </location>
</feature>